<organism evidence="2 3">
    <name type="scientific">Paraglomus occultum</name>
    <dbReference type="NCBI Taxonomy" id="144539"/>
    <lineage>
        <taxon>Eukaryota</taxon>
        <taxon>Fungi</taxon>
        <taxon>Fungi incertae sedis</taxon>
        <taxon>Mucoromycota</taxon>
        <taxon>Glomeromycotina</taxon>
        <taxon>Glomeromycetes</taxon>
        <taxon>Paraglomerales</taxon>
        <taxon>Paraglomeraceae</taxon>
        <taxon>Paraglomus</taxon>
    </lineage>
</organism>
<sequence>RRRSRSSSSSSYQAARKKKTSKKRKDVETVSASSSATRQQPKRLAREDSVLAGATSNLGLSSSFSSRSSYGIKDLHLSASVFATADMEALNVIFIPASSAEEVIPDIRVTEFPEQYILPNINRQILANGELDVRRLEGISKPKVQTFLNKLNKVVVNGMQAIGTDESFTDTYVDNLLRISKLDIFPLGIRNRPPHKLYIQDVACVTSVPDFVIEKKNNKNRDINIVVIGDKHLRSIGPSNGFGETQLAAEILASGSENIRTIREYRDQTLWAVRIISTYVTFYKALIPAVYWEELGKNLPKKQSITIQRWPANFKTSFDFAQPEGRREVFTALAKIREALLREEGE</sequence>
<feature type="compositionally biased region" description="Basic residues" evidence="1">
    <location>
        <begin position="15"/>
        <end position="24"/>
    </location>
</feature>
<proteinExistence type="predicted"/>
<feature type="region of interest" description="Disordered" evidence="1">
    <location>
        <begin position="1"/>
        <end position="48"/>
    </location>
</feature>
<evidence type="ECO:0000256" key="1">
    <source>
        <dbReference type="SAM" id="MobiDB-lite"/>
    </source>
</evidence>
<gene>
    <name evidence="2" type="ORF">POCULU_LOCUS9727</name>
</gene>
<accession>A0A9N9DNS7</accession>
<keyword evidence="3" id="KW-1185">Reference proteome</keyword>
<evidence type="ECO:0000313" key="2">
    <source>
        <dbReference type="EMBL" id="CAG8646838.1"/>
    </source>
</evidence>
<dbReference type="AlphaFoldDB" id="A0A9N9DNS7"/>
<dbReference type="Proteomes" id="UP000789572">
    <property type="component" value="Unassembled WGS sequence"/>
</dbReference>
<name>A0A9N9DNS7_9GLOM</name>
<protein>
    <submittedName>
        <fullName evidence="2">5289_t:CDS:1</fullName>
    </submittedName>
</protein>
<reference evidence="2" key="1">
    <citation type="submission" date="2021-06" db="EMBL/GenBank/DDBJ databases">
        <authorList>
            <person name="Kallberg Y."/>
            <person name="Tangrot J."/>
            <person name="Rosling A."/>
        </authorList>
    </citation>
    <scope>NUCLEOTIDE SEQUENCE</scope>
    <source>
        <strain evidence="2">IA702</strain>
    </source>
</reference>
<dbReference type="OrthoDB" id="5762222at2759"/>
<feature type="compositionally biased region" description="Low complexity" evidence="1">
    <location>
        <begin position="1"/>
        <end position="11"/>
    </location>
</feature>
<evidence type="ECO:0000313" key="3">
    <source>
        <dbReference type="Proteomes" id="UP000789572"/>
    </source>
</evidence>
<feature type="non-terminal residue" evidence="2">
    <location>
        <position position="346"/>
    </location>
</feature>
<feature type="compositionally biased region" description="Polar residues" evidence="1">
    <location>
        <begin position="30"/>
        <end position="39"/>
    </location>
</feature>
<dbReference type="EMBL" id="CAJVPJ010003960">
    <property type="protein sequence ID" value="CAG8646838.1"/>
    <property type="molecule type" value="Genomic_DNA"/>
</dbReference>
<comment type="caution">
    <text evidence="2">The sequence shown here is derived from an EMBL/GenBank/DDBJ whole genome shotgun (WGS) entry which is preliminary data.</text>
</comment>